<proteinExistence type="predicted"/>
<dbReference type="Pfam" id="PF00078">
    <property type="entry name" value="RVT_1"/>
    <property type="match status" value="1"/>
</dbReference>
<evidence type="ECO:0000259" key="2">
    <source>
        <dbReference type="PROSITE" id="PS50878"/>
    </source>
</evidence>
<keyword evidence="1" id="KW-1133">Transmembrane helix</keyword>
<keyword evidence="1" id="KW-0472">Membrane</keyword>
<dbReference type="PROSITE" id="PS50878">
    <property type="entry name" value="RT_POL"/>
    <property type="match status" value="1"/>
</dbReference>
<sequence length="195" mass="22364">MLNWIINYLKDRKQRVILGNTILDWLNVLSGVPLGSVLGPVLFVIFINNLASQIKNIPKFFADDTKMIGIIKDKNDSISLQNDINIISKWCKTWQMSLNESKCKVVHIGKSNPKLNYQVMIKLILKKISPSNQNCTCGHNLKYSKEISVHNYRENILLNRAANYWNAVPENVVKANSVSSFKARLDQWESNHHKT</sequence>
<evidence type="ECO:0000256" key="1">
    <source>
        <dbReference type="SAM" id="Phobius"/>
    </source>
</evidence>
<dbReference type="PANTHER" id="PTHR33332">
    <property type="entry name" value="REVERSE TRANSCRIPTASE DOMAIN-CONTAINING PROTEIN"/>
    <property type="match status" value="1"/>
</dbReference>
<name>A0ABM4BP63_HYDVU</name>
<dbReference type="RefSeq" id="XP_065650916.1">
    <property type="nucleotide sequence ID" value="XM_065794844.1"/>
</dbReference>
<dbReference type="GeneID" id="136079128"/>
<feature type="domain" description="Reverse transcriptase" evidence="2">
    <location>
        <begin position="1"/>
        <end position="119"/>
    </location>
</feature>
<keyword evidence="3" id="KW-1185">Reference proteome</keyword>
<evidence type="ECO:0000313" key="4">
    <source>
        <dbReference type="RefSeq" id="XP_065650916.1"/>
    </source>
</evidence>
<gene>
    <name evidence="4" type="primary">LOC136079128</name>
</gene>
<accession>A0ABM4BP63</accession>
<feature type="transmembrane region" description="Helical" evidence="1">
    <location>
        <begin position="28"/>
        <end position="51"/>
    </location>
</feature>
<dbReference type="InterPro" id="IPR000477">
    <property type="entry name" value="RT_dom"/>
</dbReference>
<reference evidence="4" key="1">
    <citation type="submission" date="2025-08" db="UniProtKB">
        <authorList>
            <consortium name="RefSeq"/>
        </authorList>
    </citation>
    <scope>IDENTIFICATION</scope>
</reference>
<evidence type="ECO:0000313" key="3">
    <source>
        <dbReference type="Proteomes" id="UP001652625"/>
    </source>
</evidence>
<dbReference type="Proteomes" id="UP001652625">
    <property type="component" value="Chromosome 04"/>
</dbReference>
<protein>
    <submittedName>
        <fullName evidence="4">Uncharacterized protein LOC136079128</fullName>
    </submittedName>
</protein>
<keyword evidence="1" id="KW-0812">Transmembrane</keyword>
<organism evidence="3 4">
    <name type="scientific">Hydra vulgaris</name>
    <name type="common">Hydra</name>
    <name type="synonym">Hydra attenuata</name>
    <dbReference type="NCBI Taxonomy" id="6087"/>
    <lineage>
        <taxon>Eukaryota</taxon>
        <taxon>Metazoa</taxon>
        <taxon>Cnidaria</taxon>
        <taxon>Hydrozoa</taxon>
        <taxon>Hydroidolina</taxon>
        <taxon>Anthoathecata</taxon>
        <taxon>Aplanulata</taxon>
        <taxon>Hydridae</taxon>
        <taxon>Hydra</taxon>
    </lineage>
</organism>